<keyword evidence="4 8" id="KW-0833">Ubl conjugation pathway</keyword>
<comment type="caution">
    <text evidence="7">Lacks conserved residue(s) required for the propagation of feature annotation.</text>
</comment>
<keyword evidence="3 8" id="KW-0645">Protease</keyword>
<dbReference type="InterPro" id="IPR001578">
    <property type="entry name" value="Peptidase_C12_UCH"/>
</dbReference>
<dbReference type="PRINTS" id="PR00707">
    <property type="entry name" value="UBCTHYDRLASE"/>
</dbReference>
<keyword evidence="11" id="KW-1185">Reference proteome</keyword>
<dbReference type="InterPro" id="IPR036959">
    <property type="entry name" value="Peptidase_C12_UCH_sf"/>
</dbReference>
<organism evidence="10 11">
    <name type="scientific">Xylaria bambusicola</name>
    <dbReference type="NCBI Taxonomy" id="326684"/>
    <lineage>
        <taxon>Eukaryota</taxon>
        <taxon>Fungi</taxon>
        <taxon>Dikarya</taxon>
        <taxon>Ascomycota</taxon>
        <taxon>Pezizomycotina</taxon>
        <taxon>Sordariomycetes</taxon>
        <taxon>Xylariomycetidae</taxon>
        <taxon>Xylariales</taxon>
        <taxon>Xylariaceae</taxon>
        <taxon>Xylaria</taxon>
    </lineage>
</organism>
<evidence type="ECO:0000259" key="9">
    <source>
        <dbReference type="PROSITE" id="PS52048"/>
    </source>
</evidence>
<proteinExistence type="inferred from homology"/>
<name>A0AAN7UMB8_9PEZI</name>
<dbReference type="PANTHER" id="PTHR10589:SF17">
    <property type="entry name" value="UBIQUITIN CARBOXYL-TERMINAL HYDROLASE"/>
    <property type="match status" value="1"/>
</dbReference>
<dbReference type="GO" id="GO:0016579">
    <property type="term" value="P:protein deubiquitination"/>
    <property type="evidence" value="ECO:0007669"/>
    <property type="project" value="TreeGrafter"/>
</dbReference>
<dbReference type="GO" id="GO:0004843">
    <property type="term" value="F:cysteine-type deubiquitinase activity"/>
    <property type="evidence" value="ECO:0007669"/>
    <property type="project" value="UniProtKB-EC"/>
</dbReference>
<dbReference type="PROSITE" id="PS52048">
    <property type="entry name" value="UCH_DOMAIN"/>
    <property type="match status" value="1"/>
</dbReference>
<dbReference type="PANTHER" id="PTHR10589">
    <property type="entry name" value="UBIQUITIN CARBOXYL-TERMINAL HYDROLASE"/>
    <property type="match status" value="1"/>
</dbReference>
<evidence type="ECO:0000256" key="5">
    <source>
        <dbReference type="ARBA" id="ARBA00022801"/>
    </source>
</evidence>
<keyword evidence="5 8" id="KW-0378">Hydrolase</keyword>
<dbReference type="InterPro" id="IPR057254">
    <property type="entry name" value="UCH_AS"/>
</dbReference>
<evidence type="ECO:0000256" key="7">
    <source>
        <dbReference type="PROSITE-ProRule" id="PRU01393"/>
    </source>
</evidence>
<dbReference type="EMBL" id="JAWHQM010000025">
    <property type="protein sequence ID" value="KAK5632443.1"/>
    <property type="molecule type" value="Genomic_DNA"/>
</dbReference>
<dbReference type="Pfam" id="PF01088">
    <property type="entry name" value="Peptidase_C12"/>
    <property type="match status" value="1"/>
</dbReference>
<reference evidence="10 11" key="1">
    <citation type="submission" date="2023-10" db="EMBL/GenBank/DDBJ databases">
        <title>Draft genome sequence of Xylaria bambusicola isolate GMP-LS, the root and basal stem rot pathogen of sugarcane in Indonesia.</title>
        <authorList>
            <person name="Selvaraj P."/>
            <person name="Muralishankar V."/>
            <person name="Muruganantham S."/>
            <person name="Sp S."/>
            <person name="Haryani S."/>
            <person name="Lau K.J.X."/>
            <person name="Naqvi N.I."/>
        </authorList>
    </citation>
    <scope>NUCLEOTIDE SEQUENCE [LARGE SCALE GENOMIC DNA]</scope>
    <source>
        <strain evidence="10">GMP-LS</strain>
    </source>
</reference>
<evidence type="ECO:0000256" key="3">
    <source>
        <dbReference type="ARBA" id="ARBA00022670"/>
    </source>
</evidence>
<dbReference type="Gene3D" id="3.40.532.10">
    <property type="entry name" value="Peptidase C12, ubiquitin carboxyl-terminal hydrolase"/>
    <property type="match status" value="1"/>
</dbReference>
<gene>
    <name evidence="10" type="ORF">RRF57_008157</name>
</gene>
<dbReference type="GO" id="GO:0005737">
    <property type="term" value="C:cytoplasm"/>
    <property type="evidence" value="ECO:0007669"/>
    <property type="project" value="TreeGrafter"/>
</dbReference>
<evidence type="ECO:0000256" key="1">
    <source>
        <dbReference type="ARBA" id="ARBA00000707"/>
    </source>
</evidence>
<evidence type="ECO:0000256" key="6">
    <source>
        <dbReference type="ARBA" id="ARBA00022807"/>
    </source>
</evidence>
<dbReference type="SUPFAM" id="SSF54001">
    <property type="entry name" value="Cysteine proteinases"/>
    <property type="match status" value="1"/>
</dbReference>
<dbReference type="InterPro" id="IPR038765">
    <property type="entry name" value="Papain-like_cys_pep_sf"/>
</dbReference>
<comment type="caution">
    <text evidence="10">The sequence shown here is derived from an EMBL/GenBank/DDBJ whole genome shotgun (WGS) entry which is preliminary data.</text>
</comment>
<comment type="catalytic activity">
    <reaction evidence="1 8">
        <text>Thiol-dependent hydrolysis of ester, thioester, amide, peptide and isopeptide bonds formed by the C-terminal Gly of ubiquitin (a 76-residue protein attached to proteins as an intracellular targeting signal).</text>
        <dbReference type="EC" id="3.4.19.12"/>
    </reaction>
</comment>
<evidence type="ECO:0000256" key="2">
    <source>
        <dbReference type="ARBA" id="ARBA00009326"/>
    </source>
</evidence>
<evidence type="ECO:0000313" key="10">
    <source>
        <dbReference type="EMBL" id="KAK5632443.1"/>
    </source>
</evidence>
<keyword evidence="6 8" id="KW-0788">Thiol protease</keyword>
<feature type="domain" description="UCH catalytic" evidence="9">
    <location>
        <begin position="8"/>
        <end position="141"/>
    </location>
</feature>
<evidence type="ECO:0000313" key="11">
    <source>
        <dbReference type="Proteomes" id="UP001305414"/>
    </source>
</evidence>
<dbReference type="AlphaFoldDB" id="A0AAN7UMB8"/>
<comment type="similarity">
    <text evidence="2 7 8">Belongs to the peptidase C12 family.</text>
</comment>
<evidence type="ECO:0000256" key="8">
    <source>
        <dbReference type="RuleBase" id="RU361215"/>
    </source>
</evidence>
<accession>A0AAN7UMB8</accession>
<dbReference type="GO" id="GO:0006511">
    <property type="term" value="P:ubiquitin-dependent protein catabolic process"/>
    <property type="evidence" value="ECO:0007669"/>
    <property type="project" value="UniProtKB-UniRule"/>
</dbReference>
<protein>
    <recommendedName>
        <fullName evidence="8">Ubiquitin carboxyl-terminal hydrolase</fullName>
        <ecNumber evidence="8">3.4.19.12</ecNumber>
    </recommendedName>
</protein>
<dbReference type="Proteomes" id="UP001305414">
    <property type="component" value="Unassembled WGS sequence"/>
</dbReference>
<dbReference type="EC" id="3.4.19.12" evidence="8"/>
<evidence type="ECO:0000256" key="4">
    <source>
        <dbReference type="ARBA" id="ARBA00022786"/>
    </source>
</evidence>
<sequence>MATGEKKYFVPLESNPELFTELIHKLGVSKRLAFHDLLTLSPSDTELLSFIPRPALALVLVIPAPDGYAARLRVEEKDIPLHDKSGEEEDVMFYYQTIGNACGLYAILHAVSNGEARTFVGEWGLFGCEDLIHVPSISAVV</sequence>
<dbReference type="PROSITE" id="PS00140">
    <property type="entry name" value="UCH_1"/>
    <property type="match status" value="1"/>
</dbReference>